<feature type="transmembrane region" description="Helical" evidence="2">
    <location>
        <begin position="286"/>
        <end position="311"/>
    </location>
</feature>
<name>A0A087BGQ1_9BIFI</name>
<dbReference type="OrthoDB" id="3742900at2"/>
<feature type="transmembrane region" description="Helical" evidence="2">
    <location>
        <begin position="384"/>
        <end position="402"/>
    </location>
</feature>
<feature type="transmembrane region" description="Helical" evidence="2">
    <location>
        <begin position="132"/>
        <end position="152"/>
    </location>
</feature>
<keyword evidence="2" id="KW-0472">Membrane</keyword>
<evidence type="ECO:0000256" key="2">
    <source>
        <dbReference type="SAM" id="Phobius"/>
    </source>
</evidence>
<keyword evidence="2" id="KW-1133">Transmembrane helix</keyword>
<proteinExistence type="predicted"/>
<gene>
    <name evidence="3" type="ORF">BMERY_0678</name>
</gene>
<dbReference type="Proteomes" id="UP000029060">
    <property type="component" value="Unassembled WGS sequence"/>
</dbReference>
<dbReference type="Pfam" id="PF19877">
    <property type="entry name" value="DUF6350"/>
    <property type="match status" value="1"/>
</dbReference>
<keyword evidence="4" id="KW-1185">Reference proteome</keyword>
<comment type="caution">
    <text evidence="3">The sequence shown here is derived from an EMBL/GenBank/DDBJ whole genome shotgun (WGS) entry which is preliminary data.</text>
</comment>
<feature type="transmembrane region" description="Helical" evidence="2">
    <location>
        <begin position="12"/>
        <end position="38"/>
    </location>
</feature>
<feature type="transmembrane region" description="Helical" evidence="2">
    <location>
        <begin position="102"/>
        <end position="120"/>
    </location>
</feature>
<feature type="region of interest" description="Disordered" evidence="1">
    <location>
        <begin position="411"/>
        <end position="454"/>
    </location>
</feature>
<evidence type="ECO:0000256" key="1">
    <source>
        <dbReference type="SAM" id="MobiDB-lite"/>
    </source>
</evidence>
<feature type="transmembrane region" description="Helical" evidence="2">
    <location>
        <begin position="222"/>
        <end position="244"/>
    </location>
</feature>
<dbReference type="RefSeq" id="WP_033522821.1">
    <property type="nucleotide sequence ID" value="NZ_JGZC01000006.1"/>
</dbReference>
<dbReference type="eggNOG" id="ENOG5033EIZ">
    <property type="taxonomic scope" value="Bacteria"/>
</dbReference>
<dbReference type="AlphaFoldDB" id="A0A087BGQ1"/>
<dbReference type="InterPro" id="IPR045931">
    <property type="entry name" value="DUF6350"/>
</dbReference>
<accession>A0A087BGQ1</accession>
<feature type="transmembrane region" description="Helical" evidence="2">
    <location>
        <begin position="76"/>
        <end position="96"/>
    </location>
</feature>
<evidence type="ECO:0000313" key="3">
    <source>
        <dbReference type="EMBL" id="KFI70201.1"/>
    </source>
</evidence>
<evidence type="ECO:0000313" key="4">
    <source>
        <dbReference type="Proteomes" id="UP000029060"/>
    </source>
</evidence>
<feature type="transmembrane region" description="Helical" evidence="2">
    <location>
        <begin position="172"/>
        <end position="201"/>
    </location>
</feature>
<sequence length="454" mass="48344">MKKTSVTSILKGTLAAASALFIYALPLGCFIALTLLVVSMEEGSDNLTALTVPLTESTVLLSQGVPFTFGTIRMAIIPLMLTVLLIALIAQCLAKAGPKADVWLSGLLVWVLLNQFCIRFTNLQIHDDAMTIAGKSALVWLLGAALAVIRSGPAVGKLRGLWCKLIPQAARSIMVVAAVVAGGVIALMLLIGLVTVIVWAVNGNAAMVRIFDLINMRTGSRALTSIAYLAWLPNLMVWAISWIAGAGFTVGDLGTFTLWIGQSSKLPPLPLFGILPQSVTDANTRMMLQMCIPAACALVAFAAMLFGPLAIRVAKQADRDEGRRLIFLMVRHALMLCGAAMIILLLSWGAFCVSNGSLGKRHLAGIGVDVVTSMRMVGLGIRQGFITAWLVTSAITALVYALRRLLMSAKKEKEDSSPESDESDSEKISLQTTAREENDDSKSSNQEGTGLGLS</sequence>
<organism evidence="3 4">
    <name type="scientific">Bifidobacterium merycicum</name>
    <dbReference type="NCBI Taxonomy" id="78345"/>
    <lineage>
        <taxon>Bacteria</taxon>
        <taxon>Bacillati</taxon>
        <taxon>Actinomycetota</taxon>
        <taxon>Actinomycetes</taxon>
        <taxon>Bifidobacteriales</taxon>
        <taxon>Bifidobacteriaceae</taxon>
        <taxon>Bifidobacterium</taxon>
    </lineage>
</organism>
<dbReference type="STRING" id="78345.BMERY_0678"/>
<protein>
    <submittedName>
        <fullName evidence="3">Uncharacterized protein</fullName>
    </submittedName>
</protein>
<dbReference type="EMBL" id="JGZC01000006">
    <property type="protein sequence ID" value="KFI70201.1"/>
    <property type="molecule type" value="Genomic_DNA"/>
</dbReference>
<feature type="transmembrane region" description="Helical" evidence="2">
    <location>
        <begin position="332"/>
        <end position="351"/>
    </location>
</feature>
<keyword evidence="2" id="KW-0812">Transmembrane</keyword>
<reference evidence="3 4" key="1">
    <citation type="submission" date="2014-03" db="EMBL/GenBank/DDBJ databases">
        <title>Genomics of Bifidobacteria.</title>
        <authorList>
            <person name="Ventura M."/>
            <person name="Milani C."/>
            <person name="Lugli G.A."/>
        </authorList>
    </citation>
    <scope>NUCLEOTIDE SEQUENCE [LARGE SCALE GENOMIC DNA]</scope>
    <source>
        <strain evidence="3 4">LMG 11341</strain>
    </source>
</reference>